<accession>A0A377PWK5</accession>
<dbReference type="PANTHER" id="PTHR30189">
    <property type="entry name" value="LPS-ASSEMBLY PROTEIN"/>
    <property type="match status" value="1"/>
</dbReference>
<keyword evidence="2" id="KW-1185">Reference proteome</keyword>
<dbReference type="PANTHER" id="PTHR30189:SF1">
    <property type="entry name" value="LPS-ASSEMBLY PROTEIN LPTD"/>
    <property type="match status" value="1"/>
</dbReference>
<dbReference type="HAMAP" id="MF_01411">
    <property type="entry name" value="LPS_assembly_LptD"/>
    <property type="match status" value="1"/>
</dbReference>
<dbReference type="InterPro" id="IPR020889">
    <property type="entry name" value="LipoPS_assembly_LptD"/>
</dbReference>
<gene>
    <name evidence="1" type="primary">lptD</name>
    <name evidence="1" type="ORF">NCTC12714_00793</name>
</gene>
<evidence type="ECO:0000313" key="1">
    <source>
        <dbReference type="EMBL" id="STQ86003.1"/>
    </source>
</evidence>
<dbReference type="InterPro" id="IPR050218">
    <property type="entry name" value="LptD"/>
</dbReference>
<reference evidence="1 2" key="1">
    <citation type="submission" date="2018-06" db="EMBL/GenBank/DDBJ databases">
        <authorList>
            <consortium name="Pathogen Informatics"/>
            <person name="Doyle S."/>
        </authorList>
    </citation>
    <scope>NUCLEOTIDE SEQUENCE [LARGE SCALE GENOMIC DNA]</scope>
    <source>
        <strain evidence="1 2">NCTC12714</strain>
    </source>
</reference>
<dbReference type="AlphaFoldDB" id="A0A377PWK5"/>
<dbReference type="Proteomes" id="UP000255139">
    <property type="component" value="Unassembled WGS sequence"/>
</dbReference>
<name>A0A377PWK5_9HELI</name>
<proteinExistence type="inferred from homology"/>
<organism evidence="1 2">
    <name type="scientific">Helicobacter muridarum</name>
    <dbReference type="NCBI Taxonomy" id="216"/>
    <lineage>
        <taxon>Bacteria</taxon>
        <taxon>Pseudomonadati</taxon>
        <taxon>Campylobacterota</taxon>
        <taxon>Epsilonproteobacteria</taxon>
        <taxon>Campylobacterales</taxon>
        <taxon>Helicobacteraceae</taxon>
        <taxon>Helicobacter</taxon>
    </lineage>
</organism>
<dbReference type="GO" id="GO:0043165">
    <property type="term" value="P:Gram-negative-bacterium-type cell outer membrane assembly"/>
    <property type="evidence" value="ECO:0007669"/>
    <property type="project" value="InterPro"/>
</dbReference>
<dbReference type="GO" id="GO:1990351">
    <property type="term" value="C:transporter complex"/>
    <property type="evidence" value="ECO:0007669"/>
    <property type="project" value="TreeGrafter"/>
</dbReference>
<evidence type="ECO:0000313" key="2">
    <source>
        <dbReference type="Proteomes" id="UP000255139"/>
    </source>
</evidence>
<sequence length="832" mass="96379">MINLLKQSSLLNKFTIKFSIVHIAVINIALQYMALANNLELDDETSIFPSQSNKPYSAKLEPTLNQNLTHNKDLNTNLSIDDKQKEQHLQTAVEKIGPNNSKLFEILGNRIETRGEYIIISGHAVLKNKEAYIIADTIHYNNNRRYARIIGNVRIYRGNKLSIYTEQATIYLNANFSIIQPFYIQDATSGIWTNAKSASHHKSTYRFSKSMVSGCSFVSPAWRIDSSRGNYDQEKNILSLWNPRIYIGDIPVFYFPYLRFSLENKRTSGFLYPTIGNSSTDGAIYIQPYYIALQDFWDVTISPQVRTSRGYGVNLQLRAIDSSNDKYIFVTRYFYNTNSYIQKFNLLNQHIYGFDFRHSKRNILQKYFGLQSFIDNAVYIDLAYTNDIDYMRLDSLHYTLNLPFHTSKLNLYAQTNEQYFGLNLRYFISLNATNDDKTFQNLPNLQYHKYLNSIFRKEFVYSIDYQMKHAYRLQGYSYASNEIAIPLGAQLSLLNKYISLGFWIRAYAGNIYAYNNKDTKIFSSENTLSKMDESIGNYANLNYKISLNSDIGRSYKNLFHSMQTSIIFYSPIDVATFSNGNISSNILRNFTNLSPEIQNSIQNGENIWDPTYFTNIYELRRRIEMNISNYFYNSKGKELLYWRITQIFNLNDKESAIKLPMENKLGISPLNGLFLNFSFFYSWFYSGFTELALSATYSKGYYAASISYYLKRDDAQWSLDPNTLNYRPTDSSNYINASIKGDVGYVGIVANMSYDFRSNILVNLGVGIYKDIKCFGIGIKVGSERTPILTQNNNINVINNLYAKVEFKFVPLTNFGYTYKLRPIVEDEQTNK</sequence>
<dbReference type="GO" id="GO:0015920">
    <property type="term" value="P:lipopolysaccharide transport"/>
    <property type="evidence" value="ECO:0007669"/>
    <property type="project" value="InterPro"/>
</dbReference>
<protein>
    <submittedName>
        <fullName evidence="1">Organic solvent tolerance protein</fullName>
    </submittedName>
</protein>
<dbReference type="EMBL" id="UGJE01000002">
    <property type="protein sequence ID" value="STQ86003.1"/>
    <property type="molecule type" value="Genomic_DNA"/>
</dbReference>
<dbReference type="RefSeq" id="WP_052089711.1">
    <property type="nucleotide sequence ID" value="NZ_FZML01000005.1"/>
</dbReference>
<dbReference type="GO" id="GO:0009279">
    <property type="term" value="C:cell outer membrane"/>
    <property type="evidence" value="ECO:0007669"/>
    <property type="project" value="InterPro"/>
</dbReference>